<accession>F5XHQ1</accession>
<dbReference type="HOGENOM" id="CLU_1702239_0_0_11"/>
<dbReference type="AlphaFoldDB" id="F5XHQ1"/>
<evidence type="ECO:0000313" key="2">
    <source>
        <dbReference type="Proteomes" id="UP000007947"/>
    </source>
</evidence>
<dbReference type="EMBL" id="AP012204">
    <property type="protein sequence ID" value="BAK33196.1"/>
    <property type="molecule type" value="Genomic_DNA"/>
</dbReference>
<organism evidence="1 2">
    <name type="scientific">Microlunatus phosphovorus (strain ATCC 700054 / DSM 10555 / JCM 9379 / NBRC 101784 / NCIMB 13414 / VKM Ac-1990 / NM-1)</name>
    <dbReference type="NCBI Taxonomy" id="1032480"/>
    <lineage>
        <taxon>Bacteria</taxon>
        <taxon>Bacillati</taxon>
        <taxon>Actinomycetota</taxon>
        <taxon>Actinomycetes</taxon>
        <taxon>Propionibacteriales</taxon>
        <taxon>Propionibacteriaceae</taxon>
        <taxon>Microlunatus</taxon>
    </lineage>
</organism>
<reference evidence="1 2" key="1">
    <citation type="submission" date="2011-05" db="EMBL/GenBank/DDBJ databases">
        <title>Whole genome sequence of Microlunatus phosphovorus NM-1.</title>
        <authorList>
            <person name="Hosoyama A."/>
            <person name="Sasaki K."/>
            <person name="Harada T."/>
            <person name="Igarashi R."/>
            <person name="Kawakoshi A."/>
            <person name="Sasagawa M."/>
            <person name="Fukada J."/>
            <person name="Nakamura S."/>
            <person name="Katano Y."/>
            <person name="Hanada S."/>
            <person name="Kamagata Y."/>
            <person name="Nakamura N."/>
            <person name="Yamazaki S."/>
            <person name="Fujita N."/>
        </authorList>
    </citation>
    <scope>NUCLEOTIDE SEQUENCE [LARGE SCALE GENOMIC DNA]</scope>
    <source>
        <strain evidence="2">ATCC 700054 / DSM 10555 / JCM 9379 / NBRC 101784 / NCIMB 13414 / VKM Ac-1990 / NM-1</strain>
    </source>
</reference>
<dbReference type="Proteomes" id="UP000007947">
    <property type="component" value="Chromosome"/>
</dbReference>
<name>F5XHQ1_MICPN</name>
<dbReference type="KEGG" id="mph:MLP_01820"/>
<keyword evidence="2" id="KW-1185">Reference proteome</keyword>
<proteinExistence type="predicted"/>
<sequence length="154" mass="17285">MLVISGPVVRNVLGSRLTGGRLWPAGARRTQITPDPRSSVARRRQSCGRAFGFRLSVARWCETFADHAWPVVVCGPVTRKVRACVRLSVVCGPRARDVRRLRLTRGRLWPAGARRTQVTPDLRSSVARRRQRYGRALGFRLSVARGRETFADHA</sequence>
<dbReference type="STRING" id="1032480.MLP_01820"/>
<protein>
    <submittedName>
        <fullName evidence="1">Uncharacterized protein</fullName>
    </submittedName>
</protein>
<gene>
    <name evidence="1" type="ordered locus">MLP_01820</name>
</gene>
<evidence type="ECO:0000313" key="1">
    <source>
        <dbReference type="EMBL" id="BAK33196.1"/>
    </source>
</evidence>